<gene>
    <name evidence="1" type="ORF">OMM_06831</name>
</gene>
<dbReference type="AlphaFoldDB" id="A0A1V1PG21"/>
<dbReference type="Proteomes" id="UP000189670">
    <property type="component" value="Unassembled WGS sequence"/>
</dbReference>
<evidence type="ECO:0008006" key="3">
    <source>
        <dbReference type="Google" id="ProtNLM"/>
    </source>
</evidence>
<sequence>MKGKTFTANDYYSASKSRLQDLEYLRGSEANNIFALYCSGVLIECMLRAYILTYTKEFDSKHDLEKLYIKSQLGSQLTEDEKGKLSASIKIANKIWSNDLRYCSEKRLKRIFAHEFVKMKYKPKNINKYISNKKAELFEIAKEIQSIGEEKWKY</sequence>
<organism evidence="1 2">
    <name type="scientific">Candidatus Magnetoglobus multicellularis str. Araruama</name>
    <dbReference type="NCBI Taxonomy" id="890399"/>
    <lineage>
        <taxon>Bacteria</taxon>
        <taxon>Pseudomonadati</taxon>
        <taxon>Thermodesulfobacteriota</taxon>
        <taxon>Desulfobacteria</taxon>
        <taxon>Desulfobacterales</taxon>
        <taxon>Desulfobacteraceae</taxon>
        <taxon>Candidatus Magnetoglobus</taxon>
    </lineage>
</organism>
<reference evidence="2" key="1">
    <citation type="submission" date="2012-11" db="EMBL/GenBank/DDBJ databases">
        <authorList>
            <person name="Lucero-Rivera Y.E."/>
            <person name="Tovar-Ramirez D."/>
        </authorList>
    </citation>
    <scope>NUCLEOTIDE SEQUENCE [LARGE SCALE GENOMIC DNA]</scope>
    <source>
        <strain evidence="2">Araruama</strain>
    </source>
</reference>
<proteinExistence type="predicted"/>
<dbReference type="EMBL" id="ATBP01000048">
    <property type="protein sequence ID" value="ETR73615.1"/>
    <property type="molecule type" value="Genomic_DNA"/>
</dbReference>
<accession>A0A1V1PG21</accession>
<protein>
    <recommendedName>
        <fullName evidence="3">HEPN domain-containing protein</fullName>
    </recommendedName>
</protein>
<evidence type="ECO:0000313" key="1">
    <source>
        <dbReference type="EMBL" id="ETR73615.1"/>
    </source>
</evidence>
<evidence type="ECO:0000313" key="2">
    <source>
        <dbReference type="Proteomes" id="UP000189670"/>
    </source>
</evidence>
<name>A0A1V1PG21_9BACT</name>
<comment type="caution">
    <text evidence="1">The sequence shown here is derived from an EMBL/GenBank/DDBJ whole genome shotgun (WGS) entry which is preliminary data.</text>
</comment>